<accession>D2QG49</accession>
<evidence type="ECO:0000313" key="1">
    <source>
        <dbReference type="EMBL" id="ADB36656.1"/>
    </source>
</evidence>
<dbReference type="RefSeq" id="WP_012925208.1">
    <property type="nucleotide sequence ID" value="NC_013730.1"/>
</dbReference>
<name>D2QG49_SPILD</name>
<keyword evidence="2" id="KW-1185">Reference proteome</keyword>
<evidence type="ECO:0000313" key="2">
    <source>
        <dbReference type="Proteomes" id="UP000002028"/>
    </source>
</evidence>
<dbReference type="HOGENOM" id="CLU_2791874_0_0_10"/>
<proteinExistence type="predicted"/>
<dbReference type="AlphaFoldDB" id="D2QG49"/>
<organism evidence="1 2">
    <name type="scientific">Spirosoma linguale (strain ATCC 33905 / DSM 74 / LMG 10896 / Claus 1)</name>
    <dbReference type="NCBI Taxonomy" id="504472"/>
    <lineage>
        <taxon>Bacteria</taxon>
        <taxon>Pseudomonadati</taxon>
        <taxon>Bacteroidota</taxon>
        <taxon>Cytophagia</taxon>
        <taxon>Cytophagales</taxon>
        <taxon>Cytophagaceae</taxon>
        <taxon>Spirosoma</taxon>
    </lineage>
</organism>
<dbReference type="EMBL" id="CP001769">
    <property type="protein sequence ID" value="ADB36656.1"/>
    <property type="molecule type" value="Genomic_DNA"/>
</dbReference>
<reference evidence="1 2" key="1">
    <citation type="journal article" date="2010" name="Stand. Genomic Sci.">
        <title>Complete genome sequence of Spirosoma linguale type strain (1).</title>
        <authorList>
            <person name="Lail K."/>
            <person name="Sikorski J."/>
            <person name="Saunders E."/>
            <person name="Lapidus A."/>
            <person name="Glavina Del Rio T."/>
            <person name="Copeland A."/>
            <person name="Tice H."/>
            <person name="Cheng J.-F."/>
            <person name="Lucas S."/>
            <person name="Nolan M."/>
            <person name="Bruce D."/>
            <person name="Goodwin L."/>
            <person name="Pitluck S."/>
            <person name="Ivanova N."/>
            <person name="Mavromatis K."/>
            <person name="Ovchinnikova G."/>
            <person name="Pati A."/>
            <person name="Chen A."/>
            <person name="Palaniappan K."/>
            <person name="Land M."/>
            <person name="Hauser L."/>
            <person name="Chang Y.-J."/>
            <person name="Jeffries C.D."/>
            <person name="Chain P."/>
            <person name="Brettin T."/>
            <person name="Detter J.C."/>
            <person name="Schuetze A."/>
            <person name="Rohde M."/>
            <person name="Tindall B.J."/>
            <person name="Goeker M."/>
            <person name="Bristow J."/>
            <person name="Eisen J.A."/>
            <person name="Markowitz V."/>
            <person name="Hugenholtz P."/>
            <person name="Kyrpides N.C."/>
            <person name="Klenk H.-P."/>
            <person name="Chen F."/>
        </authorList>
    </citation>
    <scope>NUCLEOTIDE SEQUENCE [LARGE SCALE GENOMIC DNA]</scope>
    <source>
        <strain evidence="2">ATCC 33905 / DSM 74 / LMG 10896 / Claus 1</strain>
    </source>
</reference>
<dbReference type="Proteomes" id="UP000002028">
    <property type="component" value="Chromosome"/>
</dbReference>
<dbReference type="KEGG" id="sli:Slin_0592"/>
<protein>
    <submittedName>
        <fullName evidence="1">Uncharacterized protein</fullName>
    </submittedName>
</protein>
<dbReference type="STRING" id="504472.Slin_0592"/>
<sequence length="68" mass="7416">MRQAAIQSGLIRLGKAIGNLDGNIGKRSRQALNKLGIPVGMANIPEMLLHVEDMVQQAFPDEFKMPSV</sequence>
<gene>
    <name evidence="1" type="ordered locus">Slin_0592</name>
</gene>
<dbReference type="eggNOG" id="ENOG5033DY2">
    <property type="taxonomic scope" value="Bacteria"/>
</dbReference>